<feature type="domain" description="Glycosyl hydrolase family 32 N-terminal" evidence="14">
    <location>
        <begin position="272"/>
        <end position="591"/>
    </location>
</feature>
<evidence type="ECO:0000313" key="19">
    <source>
        <dbReference type="Proteomes" id="UP000729402"/>
    </source>
</evidence>
<name>A0A8J5R0I8_ZIZPA</name>
<dbReference type="GO" id="GO:0000956">
    <property type="term" value="P:nuclear-transcribed mRNA catabolic process"/>
    <property type="evidence" value="ECO:0007669"/>
    <property type="project" value="UniProtKB-ARBA"/>
</dbReference>
<keyword evidence="8" id="KW-0134">Cell wall</keyword>
<dbReference type="InterPro" id="IPR013189">
    <property type="entry name" value="Glyco_hydro_32_C"/>
</dbReference>
<keyword evidence="12 13" id="KW-0326">Glycosidase</keyword>
<dbReference type="InterPro" id="IPR050551">
    <property type="entry name" value="Fructan_Metab_Enzymes"/>
</dbReference>
<dbReference type="FunFam" id="3.30.230.70:FF:000004">
    <property type="entry name" value="Exosome complex component Rrp41"/>
    <property type="match status" value="1"/>
</dbReference>
<evidence type="ECO:0000256" key="3">
    <source>
        <dbReference type="ARBA" id="ARBA00004496"/>
    </source>
</evidence>
<gene>
    <name evidence="18" type="ORF">GUJ93_ZPchr0458g22387</name>
</gene>
<evidence type="ECO:0000256" key="12">
    <source>
        <dbReference type="ARBA" id="ARBA00023295"/>
    </source>
</evidence>
<dbReference type="EC" id="3.2.1.26" evidence="6"/>
<evidence type="ECO:0000256" key="13">
    <source>
        <dbReference type="RuleBase" id="RU362110"/>
    </source>
</evidence>
<dbReference type="Pfam" id="PF08244">
    <property type="entry name" value="Glyco_hydro_32C"/>
    <property type="match status" value="1"/>
</dbReference>
<feature type="domain" description="Exoribonuclease phosphorolytic" evidence="16">
    <location>
        <begin position="153"/>
        <end position="218"/>
    </location>
</feature>
<dbReference type="PANTHER" id="PTHR31953">
    <property type="entry name" value="BETA-FRUCTOFURANOSIDASE, INSOLUBLE ISOENZYME CWINV1-RELATED"/>
    <property type="match status" value="1"/>
</dbReference>
<comment type="similarity">
    <text evidence="5">Belongs to the RNase PH family.</text>
</comment>
<dbReference type="InterPro" id="IPR013148">
    <property type="entry name" value="Glyco_hydro_32_N"/>
</dbReference>
<dbReference type="GO" id="GO:0000178">
    <property type="term" value="C:exosome (RNase complex)"/>
    <property type="evidence" value="ECO:0007669"/>
    <property type="project" value="UniProtKB-KW"/>
</dbReference>
<organism evidence="18 19">
    <name type="scientific">Zizania palustris</name>
    <name type="common">Northern wild rice</name>
    <dbReference type="NCBI Taxonomy" id="103762"/>
    <lineage>
        <taxon>Eukaryota</taxon>
        <taxon>Viridiplantae</taxon>
        <taxon>Streptophyta</taxon>
        <taxon>Embryophyta</taxon>
        <taxon>Tracheophyta</taxon>
        <taxon>Spermatophyta</taxon>
        <taxon>Magnoliopsida</taxon>
        <taxon>Liliopsida</taxon>
        <taxon>Poales</taxon>
        <taxon>Poaceae</taxon>
        <taxon>BOP clade</taxon>
        <taxon>Oryzoideae</taxon>
        <taxon>Oryzeae</taxon>
        <taxon>Zizaniinae</taxon>
        <taxon>Zizania</taxon>
    </lineage>
</organism>
<sequence>MEYVNALTGFRVDGRRPNEMRQLKGEIGVVARADGSALFEMGNTRVIAAVYGPREVQNKGLAVNSKEALVRCEYRMAEFSTGDRRRKPKGDRRSTEISLVIRQTMEASILTHLMPRSQIDIFVQVLQADGGTRSACINAATLALADAGIPMRDIVTSCSAGYLCSTPLLDLNYIEDSAGGPDVTVGILAKIDKVTLLQMDAKLPMDTFENVMELAIEGCKAIANYIREVLLENTKRLECQRDQLIYFCGCSSSQMCSMDGKLRLHNGRTAYHFQPAKNWQNGPLYHNGVYHLFFQYNPHGPLFDRGKLSWGHSVSGDLVNWAALDTALDPTEPFDVNGCWSGSATVLPGDRPAFLYTGKDTGRVQVQNVAFAKNPLDPLLREWEKPSCNPIIPIPADVTHNNFRDPSTAWLGRDGLWRIVIAAEVNGVGSALIYRSADFLRWERNAAPLHSSPLVPVVLECPDFFPVAEHGSEALDTSANGTGVRHVLKLSVLSTDHDFYMVGRYDDLVDTFSPEEPELGDDCRSWRYLDYGQAYAAKSFFDARRNRRVQWAWVREYDSRADDVAKGWSGIQTFPRKVWLAGDGKQLLQWPVDEIETLRTKRVGLQGTVVKAGGLHEIVGIASSQADVEVVFEIPNLEEAAESFDPDWLDPKKLCREKGAAFLQGGVGPFGLIVMASGDLQEQTAVFFRVFKYQGKYKVFMCTDLTRSSTKAEVSKDAYGGFVDVDIEADKSISLRTLVNSLTVITYSSILQH</sequence>
<evidence type="ECO:0000256" key="5">
    <source>
        <dbReference type="ARBA" id="ARBA00006678"/>
    </source>
</evidence>
<evidence type="ECO:0000256" key="11">
    <source>
        <dbReference type="ARBA" id="ARBA00023180"/>
    </source>
</evidence>
<dbReference type="Pfam" id="PF00251">
    <property type="entry name" value="Glyco_hydro_32N"/>
    <property type="match status" value="1"/>
</dbReference>
<evidence type="ECO:0000259" key="15">
    <source>
        <dbReference type="Pfam" id="PF01138"/>
    </source>
</evidence>
<dbReference type="GO" id="GO:0010467">
    <property type="term" value="P:gene expression"/>
    <property type="evidence" value="ECO:0007669"/>
    <property type="project" value="UniProtKB-ARBA"/>
</dbReference>
<dbReference type="GO" id="GO:0005737">
    <property type="term" value="C:cytoplasm"/>
    <property type="evidence" value="ECO:0007669"/>
    <property type="project" value="UniProtKB-SubCell"/>
</dbReference>
<reference evidence="18" key="1">
    <citation type="journal article" date="2021" name="bioRxiv">
        <title>Whole Genome Assembly and Annotation of Northern Wild Rice, Zizania palustris L., Supports a Whole Genome Duplication in the Zizania Genus.</title>
        <authorList>
            <person name="Haas M."/>
            <person name="Kono T."/>
            <person name="Macchietto M."/>
            <person name="Millas R."/>
            <person name="McGilp L."/>
            <person name="Shao M."/>
            <person name="Duquette J."/>
            <person name="Hirsch C.N."/>
            <person name="Kimball J."/>
        </authorList>
    </citation>
    <scope>NUCLEOTIDE SEQUENCE</scope>
    <source>
        <tissue evidence="18">Fresh leaf tissue</tissue>
    </source>
</reference>
<proteinExistence type="inferred from homology"/>
<reference evidence="18" key="2">
    <citation type="submission" date="2021-02" db="EMBL/GenBank/DDBJ databases">
        <authorList>
            <person name="Kimball J.A."/>
            <person name="Haas M.W."/>
            <person name="Macchietto M."/>
            <person name="Kono T."/>
            <person name="Duquette J."/>
            <person name="Shao M."/>
        </authorList>
    </citation>
    <scope>NUCLEOTIDE SEQUENCE</scope>
    <source>
        <tissue evidence="18">Fresh leaf tissue</tissue>
    </source>
</reference>
<dbReference type="EMBL" id="JAAALK010000953">
    <property type="protein sequence ID" value="KAG8043828.1"/>
    <property type="molecule type" value="Genomic_DNA"/>
</dbReference>
<dbReference type="SMART" id="SM00640">
    <property type="entry name" value="Glyco_32"/>
    <property type="match status" value="1"/>
</dbReference>
<dbReference type="GO" id="GO:0005975">
    <property type="term" value="P:carbohydrate metabolic process"/>
    <property type="evidence" value="ECO:0007669"/>
    <property type="project" value="InterPro"/>
</dbReference>
<comment type="catalytic activity">
    <reaction evidence="1">
        <text>Hydrolysis of terminal non-reducing beta-D-fructofuranoside residues in beta-D-fructofuranosides.</text>
        <dbReference type="EC" id="3.2.1.26"/>
    </reaction>
</comment>
<feature type="domain" description="Glycosyl hydrolase family 32 C-terminal" evidence="17">
    <location>
        <begin position="594"/>
        <end position="739"/>
    </location>
</feature>
<dbReference type="AlphaFoldDB" id="A0A8J5R0I8"/>
<protein>
    <recommendedName>
        <fullName evidence="6">beta-fructofuranosidase</fullName>
        <ecNumber evidence="6">3.2.1.26</ecNumber>
    </recommendedName>
</protein>
<comment type="similarity">
    <text evidence="13">Belongs to the glycosyl hydrolase 32 family.</text>
</comment>
<evidence type="ECO:0000256" key="4">
    <source>
        <dbReference type="ARBA" id="ARBA00004604"/>
    </source>
</evidence>
<evidence type="ECO:0000256" key="8">
    <source>
        <dbReference type="ARBA" id="ARBA00022512"/>
    </source>
</evidence>
<evidence type="ECO:0000259" key="14">
    <source>
        <dbReference type="Pfam" id="PF00251"/>
    </source>
</evidence>
<dbReference type="OrthoDB" id="27298at2759"/>
<keyword evidence="10" id="KW-0271">Exosome</keyword>
<keyword evidence="8" id="KW-0964">Secreted</keyword>
<evidence type="ECO:0000256" key="7">
    <source>
        <dbReference type="ARBA" id="ARBA00022490"/>
    </source>
</evidence>
<evidence type="ECO:0000256" key="1">
    <source>
        <dbReference type="ARBA" id="ARBA00000094"/>
    </source>
</evidence>
<evidence type="ECO:0000256" key="6">
    <source>
        <dbReference type="ARBA" id="ARBA00012758"/>
    </source>
</evidence>
<evidence type="ECO:0000259" key="17">
    <source>
        <dbReference type="Pfam" id="PF08244"/>
    </source>
</evidence>
<keyword evidence="11" id="KW-0325">Glycoprotein</keyword>
<comment type="subcellular location">
    <subcellularLocation>
        <location evidence="3">Cytoplasm</location>
    </subcellularLocation>
    <subcellularLocation>
        <location evidence="4">Nucleus</location>
        <location evidence="4">Nucleolus</location>
    </subcellularLocation>
    <subcellularLocation>
        <location evidence="2">Secreted</location>
        <location evidence="2">Cell wall</location>
    </subcellularLocation>
</comment>
<evidence type="ECO:0000256" key="2">
    <source>
        <dbReference type="ARBA" id="ARBA00004191"/>
    </source>
</evidence>
<dbReference type="Pfam" id="PF01138">
    <property type="entry name" value="RNase_PH"/>
    <property type="match status" value="1"/>
</dbReference>
<accession>A0A8J5R0I8</accession>
<dbReference type="GO" id="GO:0005730">
    <property type="term" value="C:nucleolus"/>
    <property type="evidence" value="ECO:0007669"/>
    <property type="project" value="UniProtKB-SubCell"/>
</dbReference>
<dbReference type="GO" id="GO:0004564">
    <property type="term" value="F:beta-fructofuranosidase activity"/>
    <property type="evidence" value="ECO:0007669"/>
    <property type="project" value="UniProtKB-EC"/>
</dbReference>
<dbReference type="CDD" id="cd11370">
    <property type="entry name" value="RNase_PH_RRP41"/>
    <property type="match status" value="1"/>
</dbReference>
<dbReference type="GO" id="GO:0071027">
    <property type="term" value="P:nuclear RNA surveillance"/>
    <property type="evidence" value="ECO:0007669"/>
    <property type="project" value="UniProtKB-ARBA"/>
</dbReference>
<evidence type="ECO:0000259" key="16">
    <source>
        <dbReference type="Pfam" id="PF03725"/>
    </source>
</evidence>
<dbReference type="Pfam" id="PF03725">
    <property type="entry name" value="RNase_PH_C"/>
    <property type="match status" value="1"/>
</dbReference>
<keyword evidence="19" id="KW-1185">Reference proteome</keyword>
<evidence type="ECO:0000256" key="9">
    <source>
        <dbReference type="ARBA" id="ARBA00022801"/>
    </source>
</evidence>
<keyword evidence="7" id="KW-0963">Cytoplasm</keyword>
<dbReference type="InterPro" id="IPR015847">
    <property type="entry name" value="ExoRNase_PH_dom2"/>
</dbReference>
<dbReference type="InterPro" id="IPR001247">
    <property type="entry name" value="ExoRNase_PH_dom1"/>
</dbReference>
<dbReference type="Proteomes" id="UP000729402">
    <property type="component" value="Unassembled WGS sequence"/>
</dbReference>
<keyword evidence="9 13" id="KW-0378">Hydrolase</keyword>
<comment type="caution">
    <text evidence="18">The sequence shown here is derived from an EMBL/GenBank/DDBJ whole genome shotgun (WGS) entry which is preliminary data.</text>
</comment>
<dbReference type="CDD" id="cd18624">
    <property type="entry name" value="GH32_Fruct1-like"/>
    <property type="match status" value="1"/>
</dbReference>
<evidence type="ECO:0000256" key="10">
    <source>
        <dbReference type="ARBA" id="ARBA00022835"/>
    </source>
</evidence>
<dbReference type="InterPro" id="IPR001362">
    <property type="entry name" value="Glyco_hydro_32"/>
</dbReference>
<feature type="domain" description="Exoribonuclease phosphorolytic" evidence="15">
    <location>
        <begin position="19"/>
        <end position="150"/>
    </location>
</feature>
<evidence type="ECO:0000313" key="18">
    <source>
        <dbReference type="EMBL" id="KAG8043828.1"/>
    </source>
</evidence>